<dbReference type="PANTHER" id="PTHR10322:SF23">
    <property type="entry name" value="DNA POLYMERASE DELTA CATALYTIC SUBUNIT"/>
    <property type="match status" value="1"/>
</dbReference>
<dbReference type="InterPro" id="IPR036844">
    <property type="entry name" value="Hint_dom_sf"/>
</dbReference>
<dbReference type="PROSITE" id="PS50817">
    <property type="entry name" value="INTEIN_N_TER"/>
    <property type="match status" value="1"/>
</dbReference>
<dbReference type="GO" id="GO:0003676">
    <property type="term" value="F:nucleic acid binding"/>
    <property type="evidence" value="ECO:0007669"/>
    <property type="project" value="InterPro"/>
</dbReference>
<sequence length="1257" mass="147463">MIQEITDEKILTFLEGNNPMEKVVSVECAYNDDQVSVIYYNENDVKCIKKVNFHPFLWAKISACKKLYGGDKDKLIDAMRKYGVRSKGLIYQDNNGNTTFRMENGYRILFYCTRPQSWQRFQQFFKDGGNTVYNRATKNTLGSTNKDFLSFSPIEQFMISSGMRMFKGFEDYDDLQRLTFDLETQGLIPEQHRIEQIGIRTNKPIKETGKPLETIITIEGKTEEELNINELQAIRLFLKILWITKPDVVLGQNSENFDWNFIIVRLKILGTSLEEETKLLGYYKEVYKSRKKNVLKLGGEVEYYFPTVIWGINVIDCLHGIRRVQAQDSNMKKADLKYVTKYLKLNKPNRVYIPGNKISTIWHILEEKFALNEKNGKWYEKKEDEELKEDFRLVSGRYLIERYLLDDLYETDKVELTCNQPDFLMNKFLPTTFSKACTMGTASRWKLLMTAWSYENDLAIPAYGTAKQFTGGLSRLLLLGLMKRVVKLDFNSLYPSIILTWLIKSAEDISGVMLKFLGFVLDNREKFKGLMKKAGKKADKMEQELIEAVLSLSEEEVTNLKKEVQELRIEQSRNSRKEKPFKTFGNSFFGGFGAPNIFNWGDLLCSEQTTCTGRQSFRLMLYYFNKRNYTAVVGDSVTYDTPLIIKYNHTQEIEVKTFEELFDESKSITDPLGREYDKSQKNYKVWCRSGWSDVYYIYRHKTDKHIHRVSTQWNGYVDVTEDHSIFNLKKEKQKPTELKIGQVLEISHFPYEYKKMPYYRGNVPLKKHYDSKKEEAIDNLLYRNLSIANIVSNLEDLGPTEEYVYDISLDGTFVNALGFHVLSNTDGINFQMPPQEQLDRTIYIGKGLNRNTEEGKEYKGVNADVAEFNDLYMRGKMGLGIDEYAPSTINFSRKNYADLLESGEIKIVGNSVKSKKMPIFIEKFINMAIELLLNDKGEQFLKEYYDYIDKIYNLQIPLRDIASVGKIKKTLPDYIKGCEEYTLAGQKKSRQAWYELAIKHEMNVNMGDSIYYINTGKSKSHADIKKITKHYILNEDGEKKYLDKIIEKAYKLEKAEFDTKKQEKIVTNDLSNKTIKKIIEDKFESRSEYMKKHYPTIQEEVELQFNCVLLDNKFFDTDEETFCDENFEYNVPKYISQFNSRIKVFLVCFSKEIRSQILISNPKDRKSFTENESKLVYGEPNNEIDQDSYHEILTMEDKEIDFWKRYIKTLPEEEKSKYPPFVEDYGMKWEDIERDYDERQTKLKAAFIKDEIKMYNK</sequence>
<comment type="caution">
    <text evidence="7">The sequence shown here is derived from an EMBL/GenBank/DDBJ whole genome shotgun (WGS) entry which is preliminary data.</text>
</comment>
<dbReference type="PANTHER" id="PTHR10322">
    <property type="entry name" value="DNA POLYMERASE CATALYTIC SUBUNIT"/>
    <property type="match status" value="1"/>
</dbReference>
<keyword evidence="2" id="KW-0808">Transferase</keyword>
<dbReference type="SUPFAM" id="SSF51294">
    <property type="entry name" value="Hedgehog/intein (Hint) domain"/>
    <property type="match status" value="1"/>
</dbReference>
<dbReference type="InterPro" id="IPR012337">
    <property type="entry name" value="RNaseH-like_sf"/>
</dbReference>
<evidence type="ECO:0000256" key="3">
    <source>
        <dbReference type="ARBA" id="ARBA00022695"/>
    </source>
</evidence>
<keyword evidence="5" id="KW-0175">Coiled coil</keyword>
<dbReference type="AlphaFoldDB" id="A0A5J4S1R0"/>
<dbReference type="InterPro" id="IPR036397">
    <property type="entry name" value="RNaseH_sf"/>
</dbReference>
<evidence type="ECO:0000313" key="7">
    <source>
        <dbReference type="EMBL" id="KAA6339622.1"/>
    </source>
</evidence>
<dbReference type="InterPro" id="IPR003587">
    <property type="entry name" value="Hint_dom_N"/>
</dbReference>
<evidence type="ECO:0000256" key="4">
    <source>
        <dbReference type="ARBA" id="ARBA00022932"/>
    </source>
</evidence>
<dbReference type="SMART" id="SM00486">
    <property type="entry name" value="POLBc"/>
    <property type="match status" value="1"/>
</dbReference>
<gene>
    <name evidence="7" type="ORF">EZS27_012453</name>
</gene>
<protein>
    <recommendedName>
        <fullName evidence="6">Hint domain-containing protein</fullName>
    </recommendedName>
</protein>
<proteinExistence type="inferred from homology"/>
<feature type="coiled-coil region" evidence="5">
    <location>
        <begin position="524"/>
        <end position="570"/>
    </location>
</feature>
<dbReference type="SUPFAM" id="SSF53098">
    <property type="entry name" value="Ribonuclease H-like"/>
    <property type="match status" value="1"/>
</dbReference>
<dbReference type="GO" id="GO:0003887">
    <property type="term" value="F:DNA-directed DNA polymerase activity"/>
    <property type="evidence" value="ECO:0007669"/>
    <property type="project" value="UniProtKB-KW"/>
</dbReference>
<name>A0A5J4S1R0_9ZZZZ</name>
<reference evidence="7" key="1">
    <citation type="submission" date="2019-03" db="EMBL/GenBank/DDBJ databases">
        <title>Single cell metagenomics reveals metabolic interactions within the superorganism composed of flagellate Streblomastix strix and complex community of Bacteroidetes bacteria on its surface.</title>
        <authorList>
            <person name="Treitli S.C."/>
            <person name="Kolisko M."/>
            <person name="Husnik F."/>
            <person name="Keeling P."/>
            <person name="Hampl V."/>
        </authorList>
    </citation>
    <scope>NUCLEOTIDE SEQUENCE</scope>
    <source>
        <strain evidence="7">STM</strain>
    </source>
</reference>
<dbReference type="InterPro" id="IPR043502">
    <property type="entry name" value="DNA/RNA_pol_sf"/>
</dbReference>
<dbReference type="InterPro" id="IPR050240">
    <property type="entry name" value="DNA_pol_type-B"/>
</dbReference>
<comment type="similarity">
    <text evidence="1">Belongs to the DNA polymerase type-B family.</text>
</comment>
<dbReference type="CDD" id="cd00081">
    <property type="entry name" value="Hint"/>
    <property type="match status" value="1"/>
</dbReference>
<evidence type="ECO:0000256" key="5">
    <source>
        <dbReference type="SAM" id="Coils"/>
    </source>
</evidence>
<dbReference type="SUPFAM" id="SSF56672">
    <property type="entry name" value="DNA/RNA polymerases"/>
    <property type="match status" value="1"/>
</dbReference>
<dbReference type="Gene3D" id="2.170.16.10">
    <property type="entry name" value="Hedgehog/Intein (Hint) domain"/>
    <property type="match status" value="1"/>
</dbReference>
<evidence type="ECO:0000259" key="6">
    <source>
        <dbReference type="SMART" id="SM00306"/>
    </source>
</evidence>
<dbReference type="SMART" id="SM00306">
    <property type="entry name" value="HintN"/>
    <property type="match status" value="1"/>
</dbReference>
<feature type="non-terminal residue" evidence="7">
    <location>
        <position position="1257"/>
    </location>
</feature>
<dbReference type="Pfam" id="PF03104">
    <property type="entry name" value="DNA_pol_B_exo1"/>
    <property type="match status" value="1"/>
</dbReference>
<dbReference type="InterPro" id="IPR006133">
    <property type="entry name" value="DNA-dir_DNA_pol_B_exonuc"/>
</dbReference>
<dbReference type="EMBL" id="SNRY01000521">
    <property type="protein sequence ID" value="KAA6339622.1"/>
    <property type="molecule type" value="Genomic_DNA"/>
</dbReference>
<organism evidence="7">
    <name type="scientific">termite gut metagenome</name>
    <dbReference type="NCBI Taxonomy" id="433724"/>
    <lineage>
        <taxon>unclassified sequences</taxon>
        <taxon>metagenomes</taxon>
        <taxon>organismal metagenomes</taxon>
    </lineage>
</organism>
<dbReference type="GO" id="GO:0016539">
    <property type="term" value="P:intein-mediated protein splicing"/>
    <property type="evidence" value="ECO:0007669"/>
    <property type="project" value="InterPro"/>
</dbReference>
<accession>A0A5J4S1R0</accession>
<dbReference type="GO" id="GO:0000166">
    <property type="term" value="F:nucleotide binding"/>
    <property type="evidence" value="ECO:0007669"/>
    <property type="project" value="InterPro"/>
</dbReference>
<feature type="domain" description="Hint" evidence="6">
    <location>
        <begin position="634"/>
        <end position="748"/>
    </location>
</feature>
<dbReference type="Gene3D" id="3.30.420.10">
    <property type="entry name" value="Ribonuclease H-like superfamily/Ribonuclease H"/>
    <property type="match status" value="1"/>
</dbReference>
<keyword evidence="4" id="KW-0239">DNA-directed DNA polymerase</keyword>
<evidence type="ECO:0000256" key="1">
    <source>
        <dbReference type="ARBA" id="ARBA00005755"/>
    </source>
</evidence>
<keyword evidence="3" id="KW-0548">Nucleotidyltransferase</keyword>
<dbReference type="InterPro" id="IPR006141">
    <property type="entry name" value="Intein_N"/>
</dbReference>
<dbReference type="InterPro" id="IPR006172">
    <property type="entry name" value="DNA-dir_DNA_pol_B"/>
</dbReference>
<evidence type="ECO:0000256" key="2">
    <source>
        <dbReference type="ARBA" id="ARBA00022679"/>
    </source>
</evidence>